<keyword evidence="4" id="KW-1185">Reference proteome</keyword>
<dbReference type="GO" id="GO:0008233">
    <property type="term" value="F:peptidase activity"/>
    <property type="evidence" value="ECO:0007669"/>
    <property type="project" value="InterPro"/>
</dbReference>
<comment type="caution">
    <text evidence="3">The sequence shown here is derived from an EMBL/GenBank/DDBJ whole genome shotgun (WGS) entry which is preliminary data.</text>
</comment>
<keyword evidence="1" id="KW-0472">Membrane</keyword>
<dbReference type="GO" id="GO:0005524">
    <property type="term" value="F:ATP binding"/>
    <property type="evidence" value="ECO:0007669"/>
    <property type="project" value="InterPro"/>
</dbReference>
<dbReference type="GO" id="GO:0016020">
    <property type="term" value="C:membrane"/>
    <property type="evidence" value="ECO:0007669"/>
    <property type="project" value="InterPro"/>
</dbReference>
<evidence type="ECO:0000259" key="2">
    <source>
        <dbReference type="PROSITE" id="PS50990"/>
    </source>
</evidence>
<dbReference type="STRING" id="641147.HMPREF9021_01809"/>
<evidence type="ECO:0000313" key="3">
    <source>
        <dbReference type="EMBL" id="EFG30312.2"/>
    </source>
</evidence>
<feature type="domain" description="Peptidase C39" evidence="2">
    <location>
        <begin position="56"/>
        <end position="179"/>
    </location>
</feature>
<gene>
    <name evidence="3" type="ORF">HMPREF9021_01809</name>
</gene>
<dbReference type="Gene3D" id="3.90.70.10">
    <property type="entry name" value="Cysteine proteinases"/>
    <property type="match status" value="1"/>
</dbReference>
<reference evidence="3 4" key="1">
    <citation type="submission" date="2010-03" db="EMBL/GenBank/DDBJ databases">
        <authorList>
            <consortium name="The Broad Institute Genome Sequencing Platform"/>
            <person name="Ward D."/>
            <person name="Earl A."/>
            <person name="Feldgarden M."/>
            <person name="Gevers D."/>
            <person name="Young S."/>
            <person name="Zeng Q."/>
            <person name="Koehrsen M."/>
            <person name="Alvarado L."/>
            <person name="Berlin A.M."/>
            <person name="Borenstein D."/>
            <person name="Chapman S.B."/>
            <person name="Chen Z."/>
            <person name="Engels R."/>
            <person name="Freedman E."/>
            <person name="Gellesch M."/>
            <person name="Goldberg J."/>
            <person name="Griggs A."/>
            <person name="Gujja S."/>
            <person name="Heilman E.R."/>
            <person name="Heiman D.I."/>
            <person name="Hepburn T.A."/>
            <person name="Howarth C."/>
            <person name="Jen D."/>
            <person name="Larson L."/>
            <person name="Mehta T."/>
            <person name="Park D."/>
            <person name="Pearson M."/>
            <person name="Richards J."/>
            <person name="Roberts A."/>
            <person name="Saif S."/>
            <person name="Shea T.D."/>
            <person name="Shenoy N."/>
            <person name="Sisk P."/>
            <person name="Stolte C."/>
            <person name="Sykes S.N."/>
            <person name="Walk T."/>
            <person name="White J."/>
            <person name="Yandava C."/>
            <person name="Izard J."/>
            <person name="Baranova O.V."/>
            <person name="Blanton J.M."/>
            <person name="Tanner A.C."/>
            <person name="Dewhirst F."/>
            <person name="Haas B."/>
            <person name="Nusbaum C."/>
            <person name="Birren B."/>
        </authorList>
    </citation>
    <scope>NUCLEOTIDE SEQUENCE [LARGE SCALE GENOMIC DNA]</scope>
    <source>
        <strain evidence="3 4">ATCC 29453</strain>
    </source>
</reference>
<name>V9H5K8_9NEIS</name>
<dbReference type="HOGENOM" id="CLU_092029_2_0_4"/>
<evidence type="ECO:0000313" key="4">
    <source>
        <dbReference type="Proteomes" id="UP000017813"/>
    </source>
</evidence>
<dbReference type="RefSeq" id="WP_002642782.1">
    <property type="nucleotide sequence ID" value="NZ_CP019448.1"/>
</dbReference>
<protein>
    <recommendedName>
        <fullName evidence="2">Peptidase C39 domain-containing protein</fullName>
    </recommendedName>
</protein>
<evidence type="ECO:0000256" key="1">
    <source>
        <dbReference type="SAM" id="Phobius"/>
    </source>
</evidence>
<dbReference type="Pfam" id="PF03412">
    <property type="entry name" value="Peptidase_C39"/>
    <property type="match status" value="1"/>
</dbReference>
<dbReference type="eggNOG" id="COG3271">
    <property type="taxonomic scope" value="Bacteria"/>
</dbReference>
<dbReference type="PROSITE" id="PS50990">
    <property type="entry name" value="PEPTIDASE_C39"/>
    <property type="match status" value="1"/>
</dbReference>
<dbReference type="EMBL" id="ADCY02000053">
    <property type="protein sequence ID" value="EFG30312.2"/>
    <property type="molecule type" value="Genomic_DNA"/>
</dbReference>
<keyword evidence="1" id="KW-1133">Transmembrane helix</keyword>
<dbReference type="GO" id="GO:0006508">
    <property type="term" value="P:proteolysis"/>
    <property type="evidence" value="ECO:0007669"/>
    <property type="project" value="InterPro"/>
</dbReference>
<reference evidence="3 4" key="2">
    <citation type="submission" date="2011-10" db="EMBL/GenBank/DDBJ databases">
        <title>The Genome Sequence of Simonsiella muelleri ATCC 29453.</title>
        <authorList>
            <consortium name="The Broad Institute Genome Sequencing Platform"/>
            <consortium name="The Broad Institute Genome Sequencing Center for Infectious Disease"/>
            <person name="Earl A."/>
            <person name="Ward D."/>
            <person name="Feldgarden M."/>
            <person name="Gevers D."/>
            <person name="Izard J."/>
            <person name="Baranova O.V."/>
            <person name="Blanton J.M."/>
            <person name="Tanner A.C."/>
            <person name="Dewhirst F."/>
            <person name="Young S.K."/>
            <person name="Zeng Q."/>
            <person name="Gargeya S."/>
            <person name="Fitzgerald M."/>
            <person name="Haas B."/>
            <person name="Abouelleil A."/>
            <person name="Alvarado L."/>
            <person name="Arachchi H.M."/>
            <person name="Berlin A."/>
            <person name="Brown A."/>
            <person name="Chapman S.B."/>
            <person name="Chen Z."/>
            <person name="Dunbar C."/>
            <person name="Freedman E."/>
            <person name="Gearin G."/>
            <person name="Goldberg J."/>
            <person name="Griggs A."/>
            <person name="Gujja S."/>
            <person name="Heiman D."/>
            <person name="Howarth C."/>
            <person name="Larson L."/>
            <person name="Lui A."/>
            <person name="MacDonald P.J.P."/>
            <person name="Montmayeur A."/>
            <person name="Murphy C."/>
            <person name="Neiman D."/>
            <person name="Pearson M."/>
            <person name="Priest M."/>
            <person name="Roberts A."/>
            <person name="Saif S."/>
            <person name="Shea T."/>
            <person name="Shenoy N."/>
            <person name="Sisk P."/>
            <person name="Stolte C."/>
            <person name="Sykes S."/>
            <person name="Wortman J."/>
            <person name="Nusbaum C."/>
            <person name="Birren B."/>
        </authorList>
    </citation>
    <scope>NUCLEOTIDE SEQUENCE [LARGE SCALE GENOMIC DNA]</scope>
    <source>
        <strain evidence="3 4">ATCC 29453</strain>
    </source>
</reference>
<feature type="transmembrane region" description="Helical" evidence="1">
    <location>
        <begin position="12"/>
        <end position="31"/>
    </location>
</feature>
<dbReference type="CDD" id="cd02423">
    <property type="entry name" value="Peptidase_C39G"/>
    <property type="match status" value="1"/>
</dbReference>
<dbReference type="Proteomes" id="UP000017813">
    <property type="component" value="Unassembled WGS sequence"/>
</dbReference>
<dbReference type="KEGG" id="smur:BWP33_12070"/>
<keyword evidence="1" id="KW-0812">Transmembrane</keyword>
<dbReference type="InterPro" id="IPR005074">
    <property type="entry name" value="Peptidase_C39"/>
</dbReference>
<sequence length="221" mass="25841">MIDYVNKIMKQYLFIFIIFLSAFIHAQPLYIENPIVHQTIRVKSWKEKRDFGIVKQDLDFSCGAASVATLLNNFYGQSLTEETILNKMDKTQMRASFEDMQRIMPELGFQAKGYALPFEQLMQLKIPVIVYLKYRKNDHFSVLRGINEHTILLADPSLGHVSMSKSQFLDAWKTRDGDMEGKILAIIPKKLDISENSIFFNKKPIRQTHFAVKQLYIWQKR</sequence>
<proteinExistence type="predicted"/>
<organism evidence="3 4">
    <name type="scientific">Simonsiella muelleri ATCC 29453</name>
    <dbReference type="NCBI Taxonomy" id="641147"/>
    <lineage>
        <taxon>Bacteria</taxon>
        <taxon>Pseudomonadati</taxon>
        <taxon>Pseudomonadota</taxon>
        <taxon>Betaproteobacteria</taxon>
        <taxon>Neisseriales</taxon>
        <taxon>Neisseriaceae</taxon>
        <taxon>Simonsiella</taxon>
    </lineage>
</organism>
<dbReference type="AlphaFoldDB" id="V9H5K8"/>
<accession>V9H5K8</accession>